<name>A0A6A6HEY1_VIRVR</name>
<keyword evidence="6" id="KW-1185">Reference proteome</keyword>
<dbReference type="GO" id="GO:0004364">
    <property type="term" value="F:glutathione transferase activity"/>
    <property type="evidence" value="ECO:0007669"/>
    <property type="project" value="InterPro"/>
</dbReference>
<feature type="active site" description="Proton donor/acceptor" evidence="1">
    <location>
        <position position="181"/>
    </location>
</feature>
<dbReference type="Gene3D" id="1.20.1050.10">
    <property type="match status" value="1"/>
</dbReference>
<feature type="site" description="Lowers pKa of active site Cys" evidence="3">
    <location>
        <position position="289"/>
    </location>
</feature>
<dbReference type="InterPro" id="IPR010987">
    <property type="entry name" value="Glutathione-S-Trfase_C-like"/>
</dbReference>
<dbReference type="InterPro" id="IPR016639">
    <property type="entry name" value="GST_Omega/GSH"/>
</dbReference>
<dbReference type="PANTHER" id="PTHR32419">
    <property type="entry name" value="GLUTATHIONYL-HYDROQUINONE REDUCTASE"/>
    <property type="match status" value="1"/>
</dbReference>
<proteinExistence type="predicted"/>
<gene>
    <name evidence="5" type="ORF">EV356DRAFT_59359</name>
</gene>
<keyword evidence="5" id="KW-0808">Transferase</keyword>
<dbReference type="SUPFAM" id="SSF52833">
    <property type="entry name" value="Thioredoxin-like"/>
    <property type="match status" value="1"/>
</dbReference>
<dbReference type="Pfam" id="PF13409">
    <property type="entry name" value="GST_N_2"/>
    <property type="match status" value="1"/>
</dbReference>
<dbReference type="OrthoDB" id="2309723at2759"/>
<dbReference type="PIRSF" id="PIRSF015753">
    <property type="entry name" value="GST"/>
    <property type="match status" value="1"/>
</dbReference>
<dbReference type="SUPFAM" id="SSF47616">
    <property type="entry name" value="GST C-terminal domain-like"/>
    <property type="match status" value="1"/>
</dbReference>
<sequence length="312" mass="35789">MTSKWFNPPPPAFTSFITSDPASEFPAEPNRYVLYVHYGCPFAHRTNIVYHLKRLQSLVGFSAVSIHRDGDNGWGYDGSSGSDSADPIYGFKNLRQLYEKADPEYKGGYSVPFIFDRKKETIVSNDSSDIVRMLSTAFDSNLDPDLREENKAGGGLLPAPLKAEIEELNDWVNEDVSWGAYKCGFSQTQEHYDEAMTALYKALDKLEERLAETKFLFGDHITEADVRLFPTIARFDMAYVTVMNCDWKQIRYDYPNLHRWLRHLYWEVDNDAKDAFKGTTHFDIFMEGYAKSAMRLKLVPWGPKKPILPLSD</sequence>
<dbReference type="InterPro" id="IPR047047">
    <property type="entry name" value="GST_Omega-like_C"/>
</dbReference>
<evidence type="ECO:0000259" key="4">
    <source>
        <dbReference type="PROSITE" id="PS50405"/>
    </source>
</evidence>
<evidence type="ECO:0000313" key="5">
    <source>
        <dbReference type="EMBL" id="KAF2236502.1"/>
    </source>
</evidence>
<evidence type="ECO:0000313" key="6">
    <source>
        <dbReference type="Proteomes" id="UP000800092"/>
    </source>
</evidence>
<dbReference type="Gene3D" id="3.40.30.10">
    <property type="entry name" value="Glutaredoxin"/>
    <property type="match status" value="1"/>
</dbReference>
<dbReference type="AlphaFoldDB" id="A0A6A6HEY1"/>
<feature type="binding site" evidence="2">
    <location>
        <position position="74"/>
    </location>
    <ligand>
        <name>glutathione</name>
        <dbReference type="ChEBI" id="CHEBI:57925"/>
    </ligand>
</feature>
<evidence type="ECO:0000256" key="3">
    <source>
        <dbReference type="PIRSR" id="PIRSR015753-3"/>
    </source>
</evidence>
<accession>A0A6A6HEY1</accession>
<dbReference type="PANTHER" id="PTHR32419:SF25">
    <property type="entry name" value="GLUTATHIONE S-TRANSFERASE (EUROFUNG)"/>
    <property type="match status" value="1"/>
</dbReference>
<feature type="binding site" evidence="2">
    <location>
        <begin position="126"/>
        <end position="127"/>
    </location>
    <ligand>
        <name>glutathione</name>
        <dbReference type="ChEBI" id="CHEBI:57925"/>
    </ligand>
</feature>
<dbReference type="Pfam" id="PF13410">
    <property type="entry name" value="GST_C_2"/>
    <property type="match status" value="1"/>
</dbReference>
<protein>
    <submittedName>
        <fullName evidence="5">Glutathione S-transferase</fullName>
    </submittedName>
</protein>
<dbReference type="PROSITE" id="PS50405">
    <property type="entry name" value="GST_CTER"/>
    <property type="match status" value="1"/>
</dbReference>
<feature type="domain" description="GST C-terminal" evidence="4">
    <location>
        <begin position="158"/>
        <end position="307"/>
    </location>
</feature>
<evidence type="ECO:0000256" key="1">
    <source>
        <dbReference type="PIRSR" id="PIRSR015753-1"/>
    </source>
</evidence>
<dbReference type="Proteomes" id="UP000800092">
    <property type="component" value="Unassembled WGS sequence"/>
</dbReference>
<dbReference type="CDD" id="cd03190">
    <property type="entry name" value="GST_C_Omega_like"/>
    <property type="match status" value="1"/>
</dbReference>
<dbReference type="InterPro" id="IPR036249">
    <property type="entry name" value="Thioredoxin-like_sf"/>
</dbReference>
<evidence type="ECO:0000256" key="2">
    <source>
        <dbReference type="PIRSR" id="PIRSR015753-2"/>
    </source>
</evidence>
<dbReference type="InterPro" id="IPR036282">
    <property type="entry name" value="Glutathione-S-Trfase_C_sf"/>
</dbReference>
<organism evidence="5 6">
    <name type="scientific">Viridothelium virens</name>
    <name type="common">Speckled blister lichen</name>
    <name type="synonym">Trypethelium virens</name>
    <dbReference type="NCBI Taxonomy" id="1048519"/>
    <lineage>
        <taxon>Eukaryota</taxon>
        <taxon>Fungi</taxon>
        <taxon>Dikarya</taxon>
        <taxon>Ascomycota</taxon>
        <taxon>Pezizomycotina</taxon>
        <taxon>Dothideomycetes</taxon>
        <taxon>Dothideomycetes incertae sedis</taxon>
        <taxon>Trypetheliales</taxon>
        <taxon>Trypetheliaceae</taxon>
        <taxon>Viridothelium</taxon>
    </lineage>
</organism>
<reference evidence="5" key="1">
    <citation type="journal article" date="2020" name="Stud. Mycol.">
        <title>101 Dothideomycetes genomes: a test case for predicting lifestyles and emergence of pathogens.</title>
        <authorList>
            <person name="Haridas S."/>
            <person name="Albert R."/>
            <person name="Binder M."/>
            <person name="Bloem J."/>
            <person name="Labutti K."/>
            <person name="Salamov A."/>
            <person name="Andreopoulos B."/>
            <person name="Baker S."/>
            <person name="Barry K."/>
            <person name="Bills G."/>
            <person name="Bluhm B."/>
            <person name="Cannon C."/>
            <person name="Castanera R."/>
            <person name="Culley D."/>
            <person name="Daum C."/>
            <person name="Ezra D."/>
            <person name="Gonzalez J."/>
            <person name="Henrissat B."/>
            <person name="Kuo A."/>
            <person name="Liang C."/>
            <person name="Lipzen A."/>
            <person name="Lutzoni F."/>
            <person name="Magnuson J."/>
            <person name="Mondo S."/>
            <person name="Nolan M."/>
            <person name="Ohm R."/>
            <person name="Pangilinan J."/>
            <person name="Park H.-J."/>
            <person name="Ramirez L."/>
            <person name="Alfaro M."/>
            <person name="Sun H."/>
            <person name="Tritt A."/>
            <person name="Yoshinaga Y."/>
            <person name="Zwiers L.-H."/>
            <person name="Turgeon B."/>
            <person name="Goodwin S."/>
            <person name="Spatafora J."/>
            <person name="Crous P."/>
            <person name="Grigoriev I."/>
        </authorList>
    </citation>
    <scope>NUCLEOTIDE SEQUENCE</scope>
    <source>
        <strain evidence="5">Tuck. ex Michener</strain>
    </source>
</reference>
<dbReference type="InterPro" id="IPR004045">
    <property type="entry name" value="Glutathione_S-Trfase_N"/>
</dbReference>
<feature type="site" description="Lowers pKa of active site Cys" evidence="3">
    <location>
        <position position="239"/>
    </location>
</feature>
<dbReference type="EMBL" id="ML991784">
    <property type="protein sequence ID" value="KAF2236502.1"/>
    <property type="molecule type" value="Genomic_DNA"/>
</dbReference>
<feature type="active site" description="Nucleophile" evidence="1">
    <location>
        <position position="40"/>
    </location>
</feature>
<dbReference type="GO" id="GO:0005737">
    <property type="term" value="C:cytoplasm"/>
    <property type="evidence" value="ECO:0007669"/>
    <property type="project" value="TreeGrafter"/>
</dbReference>